<keyword evidence="1" id="KW-0723">Serine/threonine-protein kinase</keyword>
<evidence type="ECO:0000313" key="7">
    <source>
        <dbReference type="EMBL" id="PIO54679.1"/>
    </source>
</evidence>
<accession>A0A2G9T9P3</accession>
<evidence type="ECO:0000256" key="3">
    <source>
        <dbReference type="ARBA" id="ARBA00022741"/>
    </source>
</evidence>
<dbReference type="PANTHER" id="PTHR24353">
    <property type="entry name" value="CYCLIC NUCLEOTIDE-DEPENDENT PROTEIN KINASE"/>
    <property type="match status" value="1"/>
</dbReference>
<keyword evidence="8" id="KW-1185">Reference proteome</keyword>
<evidence type="ECO:0000256" key="2">
    <source>
        <dbReference type="ARBA" id="ARBA00022679"/>
    </source>
</evidence>
<evidence type="ECO:0000256" key="1">
    <source>
        <dbReference type="ARBA" id="ARBA00022527"/>
    </source>
</evidence>
<dbReference type="InterPro" id="IPR011009">
    <property type="entry name" value="Kinase-like_dom_sf"/>
</dbReference>
<dbReference type="InterPro" id="IPR000719">
    <property type="entry name" value="Prot_kinase_dom"/>
</dbReference>
<feature type="domain" description="Protein kinase" evidence="6">
    <location>
        <begin position="1"/>
        <end position="59"/>
    </location>
</feature>
<dbReference type="GO" id="GO:0005524">
    <property type="term" value="F:ATP binding"/>
    <property type="evidence" value="ECO:0007669"/>
    <property type="project" value="UniProtKB-KW"/>
</dbReference>
<keyword evidence="2" id="KW-0808">Transferase</keyword>
<dbReference type="AlphaFoldDB" id="A0A2G9T9P3"/>
<keyword evidence="4" id="KW-0418">Kinase</keyword>
<keyword evidence="5" id="KW-0067">ATP-binding</keyword>
<dbReference type="PANTHER" id="PTHR24353:SF37">
    <property type="entry name" value="CAMP-DEPENDENT PROTEIN KINASE CATALYTIC SUBUNIT PRKX"/>
    <property type="match status" value="1"/>
</dbReference>
<dbReference type="GO" id="GO:0005952">
    <property type="term" value="C:cAMP-dependent protein kinase complex"/>
    <property type="evidence" value="ECO:0007669"/>
    <property type="project" value="TreeGrafter"/>
</dbReference>
<dbReference type="Proteomes" id="UP000230423">
    <property type="component" value="Unassembled WGS sequence"/>
</dbReference>
<evidence type="ECO:0000256" key="5">
    <source>
        <dbReference type="ARBA" id="ARBA00022840"/>
    </source>
</evidence>
<sequence>CDYWALGATVFQMISGQPPFRAVNDFHLMNKIQKLDFSFPAEFPDVPKDFVSKLLHICI</sequence>
<dbReference type="GO" id="GO:0004691">
    <property type="term" value="F:cAMP-dependent protein kinase activity"/>
    <property type="evidence" value="ECO:0007669"/>
    <property type="project" value="TreeGrafter"/>
</dbReference>
<dbReference type="OrthoDB" id="347657at2759"/>
<dbReference type="EMBL" id="KZ393648">
    <property type="protein sequence ID" value="PIO54679.1"/>
    <property type="molecule type" value="Genomic_DNA"/>
</dbReference>
<keyword evidence="3" id="KW-0547">Nucleotide-binding</keyword>
<reference evidence="7 8" key="1">
    <citation type="submission" date="2015-09" db="EMBL/GenBank/DDBJ databases">
        <title>Draft genome of the parasitic nematode Teladorsagia circumcincta isolate WARC Sus (inbred).</title>
        <authorList>
            <person name="Mitreva M."/>
        </authorList>
    </citation>
    <scope>NUCLEOTIDE SEQUENCE [LARGE SCALE GENOMIC DNA]</scope>
    <source>
        <strain evidence="7 8">S</strain>
    </source>
</reference>
<organism evidence="7 8">
    <name type="scientific">Teladorsagia circumcincta</name>
    <name type="common">Brown stomach worm</name>
    <name type="synonym">Ostertagia circumcincta</name>
    <dbReference type="NCBI Taxonomy" id="45464"/>
    <lineage>
        <taxon>Eukaryota</taxon>
        <taxon>Metazoa</taxon>
        <taxon>Ecdysozoa</taxon>
        <taxon>Nematoda</taxon>
        <taxon>Chromadorea</taxon>
        <taxon>Rhabditida</taxon>
        <taxon>Rhabditina</taxon>
        <taxon>Rhabditomorpha</taxon>
        <taxon>Strongyloidea</taxon>
        <taxon>Trichostrongylidae</taxon>
        <taxon>Teladorsagia</taxon>
    </lineage>
</organism>
<protein>
    <recommendedName>
        <fullName evidence="6">Protein kinase domain-containing protein</fullName>
    </recommendedName>
</protein>
<feature type="non-terminal residue" evidence="7">
    <location>
        <position position="1"/>
    </location>
</feature>
<dbReference type="Gene3D" id="1.10.510.10">
    <property type="entry name" value="Transferase(Phosphotransferase) domain 1"/>
    <property type="match status" value="1"/>
</dbReference>
<evidence type="ECO:0000313" key="8">
    <source>
        <dbReference type="Proteomes" id="UP000230423"/>
    </source>
</evidence>
<dbReference type="PROSITE" id="PS50011">
    <property type="entry name" value="PROTEIN_KINASE_DOM"/>
    <property type="match status" value="1"/>
</dbReference>
<name>A0A2G9T9P3_TELCI</name>
<evidence type="ECO:0000256" key="4">
    <source>
        <dbReference type="ARBA" id="ARBA00022777"/>
    </source>
</evidence>
<dbReference type="SUPFAM" id="SSF56112">
    <property type="entry name" value="Protein kinase-like (PK-like)"/>
    <property type="match status" value="1"/>
</dbReference>
<evidence type="ECO:0000259" key="6">
    <source>
        <dbReference type="PROSITE" id="PS50011"/>
    </source>
</evidence>
<proteinExistence type="predicted"/>
<gene>
    <name evidence="7" type="ORF">TELCIR_23950</name>
</gene>